<dbReference type="Gene3D" id="3.40.50.300">
    <property type="entry name" value="P-loop containing nucleotide triphosphate hydrolases"/>
    <property type="match status" value="1"/>
</dbReference>
<evidence type="ECO:0000256" key="3">
    <source>
        <dbReference type="ARBA" id="ARBA00022475"/>
    </source>
</evidence>
<dbReference type="Proteomes" id="UP000000609">
    <property type="component" value="Chromosome"/>
</dbReference>
<evidence type="ECO:0000256" key="2">
    <source>
        <dbReference type="ARBA" id="ARBA00008806"/>
    </source>
</evidence>
<evidence type="ECO:0000256" key="5">
    <source>
        <dbReference type="ARBA" id="ARBA00022989"/>
    </source>
</evidence>
<dbReference type="SUPFAM" id="SSF52540">
    <property type="entry name" value="P-loop containing nucleoside triphosphate hydrolases"/>
    <property type="match status" value="1"/>
</dbReference>
<comment type="similarity">
    <text evidence="2">Belongs to the VirD4/TraG family.</text>
</comment>
<keyword evidence="4 7" id="KW-0812">Transmembrane</keyword>
<dbReference type="TCDB" id="3.A.7.5.1">
    <property type="family name" value="the type iv (conjugal dna-protein transfer or virb) secretory pathway (ivsp) family"/>
</dbReference>
<keyword evidence="9" id="KW-1185">Reference proteome</keyword>
<dbReference type="OrthoDB" id="9759295at2"/>
<dbReference type="GO" id="GO:0005886">
    <property type="term" value="C:plasma membrane"/>
    <property type="evidence" value="ECO:0007669"/>
    <property type="project" value="UniProtKB-SubCell"/>
</dbReference>
<dbReference type="PaxDb" id="272624-lpg1245"/>
<reference evidence="8 9" key="1">
    <citation type="journal article" date="2004" name="Science">
        <title>The genomic sequence of the accidental pathogen Legionella pneumophila.</title>
        <authorList>
            <person name="Chien M."/>
            <person name="Morozova I."/>
            <person name="Shi S."/>
            <person name="Sheng H."/>
            <person name="Chen J."/>
            <person name="Gomez S.M."/>
            <person name="Asamani G."/>
            <person name="Hill K."/>
            <person name="Nuara J."/>
            <person name="Feder M."/>
            <person name="Rineer J."/>
            <person name="Greenberg J.J."/>
            <person name="Steshenko V."/>
            <person name="Park S.H."/>
            <person name="Zhao B."/>
            <person name="Teplitskaya E."/>
            <person name="Edwards J.R."/>
            <person name="Pampou S."/>
            <person name="Georghiou A."/>
            <person name="Chou I.C."/>
            <person name="Iannuccilli W."/>
            <person name="Ulz M.E."/>
            <person name="Kim D.H."/>
            <person name="Geringer-Sameth A."/>
            <person name="Goldsberry C."/>
            <person name="Morozov P."/>
            <person name="Fischer S.G."/>
            <person name="Segal G."/>
            <person name="Qu X."/>
            <person name="Rzhetsky A."/>
            <person name="Zhang P."/>
            <person name="Cayanis E."/>
            <person name="De Jong P.J."/>
            <person name="Ju J."/>
            <person name="Kalachikov S."/>
            <person name="Shuman H.A."/>
            <person name="Russo J.J."/>
        </authorList>
    </citation>
    <scope>NUCLEOTIDE SEQUENCE [LARGE SCALE GENOMIC DNA]</scope>
    <source>
        <strain evidence="9">Philadelphia 1 / ATCC 33152 / DSM 7513</strain>
    </source>
</reference>
<name>Q5ZW42_LEGPH</name>
<dbReference type="PANTHER" id="PTHR37937">
    <property type="entry name" value="CONJUGATIVE TRANSFER: DNA TRANSPORT"/>
    <property type="match status" value="1"/>
</dbReference>
<gene>
    <name evidence="8" type="primary">virD4</name>
    <name evidence="8" type="ordered locus">lpg1245</name>
</gene>
<keyword evidence="3" id="KW-1003">Cell membrane</keyword>
<feature type="transmembrane region" description="Helical" evidence="7">
    <location>
        <begin position="182"/>
        <end position="206"/>
    </location>
</feature>
<keyword evidence="5 7" id="KW-1133">Transmembrane helix</keyword>
<feature type="transmembrane region" description="Helical" evidence="7">
    <location>
        <begin position="63"/>
        <end position="83"/>
    </location>
</feature>
<evidence type="ECO:0000313" key="9">
    <source>
        <dbReference type="Proteomes" id="UP000000609"/>
    </source>
</evidence>
<dbReference type="EMBL" id="AE017354">
    <property type="protein sequence ID" value="AAU27329.1"/>
    <property type="molecule type" value="Genomic_DNA"/>
</dbReference>
<evidence type="ECO:0000256" key="1">
    <source>
        <dbReference type="ARBA" id="ARBA00004651"/>
    </source>
</evidence>
<dbReference type="STRING" id="272624.lpg1245"/>
<keyword evidence="6 7" id="KW-0472">Membrane</keyword>
<dbReference type="AlphaFoldDB" id="Q5ZW42"/>
<sequence>MPITQKWPSCAWRNSTSLIRLQAWMKLIFTRCYMKSLMSSSSYKKRLTAGVWWRCIINRRNPWVVTITLIGGLAITGQMAVLLTGIAEWASPLVLVDLLTRGFYWETAIASGITALLMSCVVGFLKQGFYRYLSFLISSILLGGMVVFLLGFELYSWIFLSSVQSLSGLMELAFLRYQEPELWHLFLTVEGIVFILTFLAIALYLFHWLKPNNKALGNAHFSNGFETKKAGFFERQDQSIVIGKKYGAPLYSNGFEHVLVFAPTGSGKTRSIGIPNLFNYPYSVVCNDVKLTLFRTTSGYRERVLGHRCFCWAPADENRITHCYNPLSLISEDKIQRLTDIQRIAHILMPDNKKSDPIWQQASRKLFKVAVLYLLDTPERPTTLGEINRLVKQAGFDDWLASVLEETNHLDPEFYRNGYSYLNNHEKTRSSILETFSGYFELFDDPTIDAATARSDFDLRQLRREKITIYIGFTDDDMERLSPLLTLFWQQLISVMIKNIPDPVDEPYPLLCLIDEFSSLGRIERLRRSLKLLREYRVRCVLIMQYIAQTYEQYTHDEAKAFTNIKTKIAFATEDIFDAEYVSKLLGTRTVKVSAGSTSTQTQGYSESKSYNYQAIPLLRPDEVMRLPEDQTLIMRTGHAPVKAEQMVWYLDTTMKHLACGSTEVPRQNVTHHPFVHQASDKSLMPEALEL</sequence>
<proteinExistence type="inferred from homology"/>
<dbReference type="HOGENOM" id="CLU_012039_1_3_6"/>
<evidence type="ECO:0000256" key="6">
    <source>
        <dbReference type="ARBA" id="ARBA00023136"/>
    </source>
</evidence>
<dbReference type="PATRIC" id="fig|272624.6.peg.1309"/>
<accession>Q5ZW42</accession>
<dbReference type="InterPro" id="IPR051539">
    <property type="entry name" value="T4SS-coupling_protein"/>
</dbReference>
<dbReference type="InterPro" id="IPR003688">
    <property type="entry name" value="TraG/VirD4"/>
</dbReference>
<evidence type="ECO:0000256" key="4">
    <source>
        <dbReference type="ARBA" id="ARBA00022692"/>
    </source>
</evidence>
<dbReference type="eggNOG" id="COG3505">
    <property type="taxonomic scope" value="Bacteria"/>
</dbReference>
<dbReference type="KEGG" id="lpn:lpg1245"/>
<feature type="transmembrane region" description="Helical" evidence="7">
    <location>
        <begin position="157"/>
        <end position="175"/>
    </location>
</feature>
<organism evidence="8 9">
    <name type="scientific">Legionella pneumophila subsp. pneumophila (strain Philadelphia 1 / ATCC 33152 / DSM 7513)</name>
    <dbReference type="NCBI Taxonomy" id="272624"/>
    <lineage>
        <taxon>Bacteria</taxon>
        <taxon>Pseudomonadati</taxon>
        <taxon>Pseudomonadota</taxon>
        <taxon>Gammaproteobacteria</taxon>
        <taxon>Legionellales</taxon>
        <taxon>Legionellaceae</taxon>
        <taxon>Legionella</taxon>
    </lineage>
</organism>
<comment type="subcellular location">
    <subcellularLocation>
        <location evidence="1">Cell membrane</location>
        <topology evidence="1">Multi-pass membrane protein</topology>
    </subcellularLocation>
</comment>
<feature type="transmembrane region" description="Helical" evidence="7">
    <location>
        <begin position="132"/>
        <end position="151"/>
    </location>
</feature>
<feature type="transmembrane region" description="Helical" evidence="7">
    <location>
        <begin position="103"/>
        <end position="125"/>
    </location>
</feature>
<dbReference type="Pfam" id="PF02534">
    <property type="entry name" value="T4SS-DNA_transf"/>
    <property type="match status" value="1"/>
</dbReference>
<evidence type="ECO:0000313" key="8">
    <source>
        <dbReference type="EMBL" id="AAU27329.1"/>
    </source>
</evidence>
<dbReference type="InterPro" id="IPR027417">
    <property type="entry name" value="P-loop_NTPase"/>
</dbReference>
<dbReference type="PANTHER" id="PTHR37937:SF1">
    <property type="entry name" value="CONJUGATIVE TRANSFER: DNA TRANSPORT"/>
    <property type="match status" value="1"/>
</dbReference>
<evidence type="ECO:0000256" key="7">
    <source>
        <dbReference type="SAM" id="Phobius"/>
    </source>
</evidence>
<protein>
    <submittedName>
        <fullName evidence="8">LvhD4</fullName>
    </submittedName>
</protein>
<dbReference type="CDD" id="cd01127">
    <property type="entry name" value="TrwB_TraG_TraD_VirD4"/>
    <property type="match status" value="2"/>
</dbReference>